<dbReference type="EMBL" id="JOTM01000021">
    <property type="protein sequence ID" value="KEK23042.1"/>
    <property type="molecule type" value="Genomic_DNA"/>
</dbReference>
<protein>
    <recommendedName>
        <fullName evidence="3">YxeA family protein</fullName>
    </recommendedName>
</protein>
<gene>
    <name evidence="1" type="ORF">BAGA_14530</name>
</gene>
<dbReference type="SUPFAM" id="SSF159121">
    <property type="entry name" value="BC4932-like"/>
    <property type="match status" value="1"/>
</dbReference>
<dbReference type="STRING" id="574375.AZF08_22490"/>
<sequence length="122" mass="13494">MKQFIIGTALLVAGIGIFLMKGGVMIDRLNPLVKTDTYYTVVKTDGTHLGKDSMKKDSESYEYHFKGYNDKGKEQDIIINVTKNLRQGAYLEVAAKGQNGKSWGEVQPNEIPDVAKAKLGLK</sequence>
<dbReference type="RefSeq" id="WP_033676303.1">
    <property type="nucleotide sequence ID" value="NZ_JOTM01000021.1"/>
</dbReference>
<comment type="caution">
    <text evidence="1">The sequence shown here is derived from an EMBL/GenBank/DDBJ whole genome shotgun (WGS) entry which is preliminary data.</text>
</comment>
<accession>A0A073K9C7</accession>
<dbReference type="InterPro" id="IPR036166">
    <property type="entry name" value="YxeA-like_sf"/>
</dbReference>
<dbReference type="InterPro" id="IPR006542">
    <property type="entry name" value="DUF1093"/>
</dbReference>
<dbReference type="NCBIfam" id="TIGR01655">
    <property type="entry name" value="yxeA_fam"/>
    <property type="match status" value="1"/>
</dbReference>
<dbReference type="eggNOG" id="COG5294">
    <property type="taxonomic scope" value="Bacteria"/>
</dbReference>
<name>A0A073K9C7_9BACI</name>
<dbReference type="PANTHER" id="PTHR36433:SF2">
    <property type="entry name" value="YXEA FAMILY PROTEIN"/>
    <property type="match status" value="1"/>
</dbReference>
<evidence type="ECO:0000313" key="1">
    <source>
        <dbReference type="EMBL" id="KEK23042.1"/>
    </source>
</evidence>
<organism evidence="1 2">
    <name type="scientific">Bacillus gaemokensis</name>
    <dbReference type="NCBI Taxonomy" id="574375"/>
    <lineage>
        <taxon>Bacteria</taxon>
        <taxon>Bacillati</taxon>
        <taxon>Bacillota</taxon>
        <taxon>Bacilli</taxon>
        <taxon>Bacillales</taxon>
        <taxon>Bacillaceae</taxon>
        <taxon>Bacillus</taxon>
        <taxon>Bacillus cereus group</taxon>
    </lineage>
</organism>
<evidence type="ECO:0008006" key="3">
    <source>
        <dbReference type="Google" id="ProtNLM"/>
    </source>
</evidence>
<evidence type="ECO:0000313" key="2">
    <source>
        <dbReference type="Proteomes" id="UP000027778"/>
    </source>
</evidence>
<dbReference type="Proteomes" id="UP000027778">
    <property type="component" value="Unassembled WGS sequence"/>
</dbReference>
<dbReference type="PANTHER" id="PTHR36433">
    <property type="entry name" value="HYPOTHETICAL CYTOSOLIC PROTEIN"/>
    <property type="match status" value="1"/>
</dbReference>
<proteinExistence type="predicted"/>
<keyword evidence="2" id="KW-1185">Reference proteome</keyword>
<dbReference type="OrthoDB" id="8719215at2"/>
<reference evidence="1 2" key="1">
    <citation type="submission" date="2014-06" db="EMBL/GenBank/DDBJ databases">
        <title>Draft genome sequence of Bacillus gaemokensis JCM 15801 (MCCC 1A00707).</title>
        <authorList>
            <person name="Lai Q."/>
            <person name="Liu Y."/>
            <person name="Shao Z."/>
        </authorList>
    </citation>
    <scope>NUCLEOTIDE SEQUENCE [LARGE SCALE GENOMIC DNA]</scope>
    <source>
        <strain evidence="1 2">JCM 15801</strain>
    </source>
</reference>
<dbReference type="Gene3D" id="2.40.50.480">
    <property type="match status" value="1"/>
</dbReference>
<dbReference type="Pfam" id="PF06486">
    <property type="entry name" value="DUF1093"/>
    <property type="match status" value="1"/>
</dbReference>
<dbReference type="AlphaFoldDB" id="A0A073K9C7"/>